<feature type="domain" description="DNA-directed RNA polymerase subunit 2 hybrid-binding" evidence="15">
    <location>
        <begin position="864"/>
        <end position="1031"/>
    </location>
</feature>
<evidence type="ECO:0000256" key="8">
    <source>
        <dbReference type="ARBA" id="ARBA00022833"/>
    </source>
</evidence>
<dbReference type="eggNOG" id="KOG0216">
    <property type="taxonomic scope" value="Eukaryota"/>
</dbReference>
<evidence type="ECO:0000256" key="6">
    <source>
        <dbReference type="ARBA" id="ARBA00022723"/>
    </source>
</evidence>
<feature type="domain" description="RNA polymerase Rpb2" evidence="17">
    <location>
        <begin position="197"/>
        <end position="386"/>
    </location>
</feature>
<evidence type="ECO:0000256" key="14">
    <source>
        <dbReference type="RuleBase" id="RU363031"/>
    </source>
</evidence>
<dbReference type="AlphaFoldDB" id="A9VCU6"/>
<dbReference type="EC" id="2.7.7.6" evidence="14"/>
<dbReference type="GO" id="GO:0003677">
    <property type="term" value="F:DNA binding"/>
    <property type="evidence" value="ECO:0007669"/>
    <property type="project" value="InterPro"/>
</dbReference>
<dbReference type="PANTHER" id="PTHR20856">
    <property type="entry name" value="DNA-DIRECTED RNA POLYMERASE I SUBUNIT 2"/>
    <property type="match status" value="1"/>
</dbReference>
<dbReference type="Gene3D" id="2.40.50.150">
    <property type="match status" value="1"/>
</dbReference>
<dbReference type="EMBL" id="CH991583">
    <property type="protein sequence ID" value="EDQ84628.1"/>
    <property type="molecule type" value="Genomic_DNA"/>
</dbReference>
<feature type="domain" description="RNA polymerase Rpb2" evidence="16">
    <location>
        <begin position="1033"/>
        <end position="1129"/>
    </location>
</feature>
<organism evidence="21 22">
    <name type="scientific">Monosiga brevicollis</name>
    <name type="common">Choanoflagellate</name>
    <dbReference type="NCBI Taxonomy" id="81824"/>
    <lineage>
        <taxon>Eukaryota</taxon>
        <taxon>Choanoflagellata</taxon>
        <taxon>Craspedida</taxon>
        <taxon>Salpingoecidae</taxon>
        <taxon>Monosiga</taxon>
    </lineage>
</organism>
<dbReference type="RefSeq" id="XP_001750532.1">
    <property type="nucleotide sequence ID" value="XM_001750480.1"/>
</dbReference>
<keyword evidence="9 14" id="KW-0804">Transcription</keyword>
<dbReference type="GO" id="GO:0008270">
    <property type="term" value="F:zinc ion binding"/>
    <property type="evidence" value="ECO:0007669"/>
    <property type="project" value="UniProtKB-KW"/>
</dbReference>
<feature type="domain" description="DNA-directed RNA polymerase I subunit RPA2" evidence="20">
    <location>
        <begin position="576"/>
        <end position="633"/>
    </location>
</feature>
<dbReference type="FunCoup" id="A9VCU6">
    <property type="interactions" value="1124"/>
</dbReference>
<evidence type="ECO:0000256" key="1">
    <source>
        <dbReference type="ARBA" id="ARBA00004604"/>
    </source>
</evidence>
<evidence type="ECO:0000259" key="15">
    <source>
        <dbReference type="Pfam" id="PF00562"/>
    </source>
</evidence>
<dbReference type="Gene3D" id="3.90.1800.10">
    <property type="entry name" value="RNA polymerase alpha subunit dimerisation domain"/>
    <property type="match status" value="1"/>
</dbReference>
<comment type="function">
    <text evidence="11">DNA-dependent RNA polymerase catalyzes the transcription of DNA into RNA using the four ribonucleoside triphosphates as substrates. Second largest core component of RNA polymerase I which synthesizes ribosomal RNA precursors. Proposed to contribute to the polymerase catalytic activity and forms the polymerase active center together with the largest subunit. Pol I is composed of mobile elements and RPA2 is part of the core element with the central large cleft and probably a clamp element that moves to open and close the cleft.</text>
</comment>
<keyword evidence="5 14" id="KW-0548">Nucleotidyltransferase</keyword>
<evidence type="ECO:0000259" key="18">
    <source>
        <dbReference type="Pfam" id="PF04563"/>
    </source>
</evidence>
<dbReference type="GO" id="GO:0005736">
    <property type="term" value="C:RNA polymerase I complex"/>
    <property type="evidence" value="ECO:0000318"/>
    <property type="project" value="GO_Central"/>
</dbReference>
<evidence type="ECO:0000259" key="19">
    <source>
        <dbReference type="Pfam" id="PF04565"/>
    </source>
</evidence>
<evidence type="ECO:0000256" key="9">
    <source>
        <dbReference type="ARBA" id="ARBA00023163"/>
    </source>
</evidence>
<dbReference type="Pfam" id="PF04563">
    <property type="entry name" value="RNA_pol_Rpb2_1"/>
    <property type="match status" value="1"/>
</dbReference>
<evidence type="ECO:0000256" key="7">
    <source>
        <dbReference type="ARBA" id="ARBA00022771"/>
    </source>
</evidence>
<name>A9VCU6_MONBE</name>
<dbReference type="FunFam" id="3.90.1100.10:FF:000016">
    <property type="entry name" value="DNA-directed RNA polymerase subunit beta"/>
    <property type="match status" value="1"/>
</dbReference>
<evidence type="ECO:0000313" key="22">
    <source>
        <dbReference type="Proteomes" id="UP000001357"/>
    </source>
</evidence>
<dbReference type="InterPro" id="IPR037033">
    <property type="entry name" value="DNA-dir_RNAP_su2_hyb_sf"/>
</dbReference>
<comment type="catalytic activity">
    <reaction evidence="12">
        <text>RNA(n) + a ribonucleoside 5'-triphosphate = RNA(n+1) + diphosphate</text>
        <dbReference type="Rhea" id="RHEA:21248"/>
        <dbReference type="Rhea" id="RHEA-COMP:14527"/>
        <dbReference type="Rhea" id="RHEA-COMP:17342"/>
        <dbReference type="ChEBI" id="CHEBI:33019"/>
        <dbReference type="ChEBI" id="CHEBI:61557"/>
        <dbReference type="ChEBI" id="CHEBI:140395"/>
        <dbReference type="EC" id="2.7.7.6"/>
    </reaction>
    <physiologicalReaction direction="left-to-right" evidence="12">
        <dbReference type="Rhea" id="RHEA:21249"/>
    </physiologicalReaction>
</comment>
<dbReference type="FunFam" id="3.90.1110.10:FF:000007">
    <property type="entry name" value="DNA-directed RNA polymerase subunit beta"/>
    <property type="match status" value="1"/>
</dbReference>
<evidence type="ECO:0000256" key="10">
    <source>
        <dbReference type="ARBA" id="ARBA00023242"/>
    </source>
</evidence>
<dbReference type="OMA" id="FFGVVHY"/>
<dbReference type="GO" id="GO:0032549">
    <property type="term" value="F:ribonucleoside binding"/>
    <property type="evidence" value="ECO:0007669"/>
    <property type="project" value="InterPro"/>
</dbReference>
<keyword evidence="7" id="KW-0863">Zinc-finger</keyword>
<dbReference type="SUPFAM" id="SSF64484">
    <property type="entry name" value="beta and beta-prime subunits of DNA dependent RNA-polymerase"/>
    <property type="match status" value="1"/>
</dbReference>
<sequence length="1136" mass="127481">MFNSNAFQLRQPMGGVTANPFHESCTAPADPAKTAATAIKGRKLKTATAPHVDSFNYMVKHGLEQAVADLDPLTFVAQNKTISLSIAKCRLEQPTVSRKEGFSTANALYPAECRQRRVTYKGDFYLTVNIEVEGQPNAWQVERYVGQLPIMIMSNACRLNGLSPRELVMKKEEAQEMGGYFIINGNEKIVRMLLMPRRNHPICLDRPSYVNRGPGYSSYGVQMRCVRPDQSAQTVVVHYKNDGTCTLGFSYRKQQYLIPAILLLRALSGVSDRQIFMDIVRGDMSNSFLVERVEIMLRQYTRERLFSQQACLAYLGNLFKVILNLHPETSDVEAAHILFKRVLLVHIAPNDFQAKYRVLVGLIRRVYSLAAGSTQPDNADSQMLQELLLPGHIYCAFVKEQMSEYLVAMQKLVQTDLRMGKTVDVSNTNYLQTDVMRRCPDIGSKLEYFMSTGNLNSPTALDQMQVTGFTIVADKLNFLRYLSHFRCVHRGAYFSQMKTTAVRKLLPEAWGFLCPVHTPDGAPCGLLNHLARHCLPPTEPVDISSLPPTLLGLGMIAVSEQPHFHCLDVLLDGHLVGFLALEQAPKFAEQLRILKIRDDERVPNTLEIAYVAPRAAGQFPGLYLFSTPARLLRPVRNLRMKSTEFVGSFEQVYLNVAVDPKEFVSGETTHMELTKHGFLSIVASFTPFSDFNQSPRNMYQCQMGKQTMGVPGQAIKYRADNKLYSLNSGQTPLVRPRAYNEYGVDNFPVGNNAIVCVIAYTGYDMEDAMILNKGSVERGFMHARVLATKVIDLTEKTKSRVCHYYFGVLPKDRSANLKMEKLDADGLPRVGAHIKEGDALYSYIDGSTNESRTEIYRGEPAIIDRKVTIRLSINRNPIIGDKFASRHGQKGILSQLWPTADMPFSESGIIPDILFNPHGFPSRMTIGMLIESMAGKSAALHGVAHDATPFMFNENERAVDYFGEQLRTAGYNYHGHERMYSGITGEEFEVDIFIGNVFYQRLRHMVSDKFQVRTQGPVNSLTRQPVKGRKKNGGIRFGEMERDALLGHGTAFLLQDRLFNCSDRSEVDVCRKCGSLLSPYSSEKTAANRIRVLRCRGCSDGGEVVRVNLPYVFRYLTAELSAMNIRLSLDVAPIVA</sequence>
<dbReference type="PROSITE" id="PS01166">
    <property type="entry name" value="RNA_POL_BETA"/>
    <property type="match status" value="1"/>
</dbReference>
<evidence type="ECO:0000259" key="16">
    <source>
        <dbReference type="Pfam" id="PF04560"/>
    </source>
</evidence>
<feature type="domain" description="RNA polymerase Rpb2" evidence="19">
    <location>
        <begin position="472"/>
        <end position="534"/>
    </location>
</feature>
<comment type="similarity">
    <text evidence="2 13">Belongs to the RNA polymerase beta chain family.</text>
</comment>
<feature type="domain" description="DNA-directed RNA polymerase subunit 2 hybrid-binding" evidence="15">
    <location>
        <begin position="682"/>
        <end position="849"/>
    </location>
</feature>
<dbReference type="Gene3D" id="3.90.1100.10">
    <property type="match status" value="2"/>
</dbReference>
<dbReference type="CDD" id="cd00653">
    <property type="entry name" value="RNA_pol_B_RPB2"/>
    <property type="match status" value="1"/>
</dbReference>
<dbReference type="InterPro" id="IPR007645">
    <property type="entry name" value="RNA_pol_Rpb2_3"/>
</dbReference>
<dbReference type="GO" id="GO:0003899">
    <property type="term" value="F:DNA-directed RNA polymerase activity"/>
    <property type="evidence" value="ECO:0007669"/>
    <property type="project" value="UniProtKB-EC"/>
</dbReference>
<accession>A9VCU6</accession>
<evidence type="ECO:0000259" key="20">
    <source>
        <dbReference type="Pfam" id="PF06883"/>
    </source>
</evidence>
<dbReference type="GO" id="GO:0006351">
    <property type="term" value="P:DNA-templated transcription"/>
    <property type="evidence" value="ECO:0007669"/>
    <property type="project" value="InterPro"/>
</dbReference>
<dbReference type="Pfam" id="PF04561">
    <property type="entry name" value="RNA_pol_Rpb2_2"/>
    <property type="match status" value="1"/>
</dbReference>
<dbReference type="Gene3D" id="2.40.270.10">
    <property type="entry name" value="DNA-directed RNA polymerase, subunit 2, domain 6"/>
    <property type="match status" value="1"/>
</dbReference>
<dbReference type="InterPro" id="IPR009674">
    <property type="entry name" value="Rpa2_dom_4"/>
</dbReference>
<evidence type="ECO:0000256" key="5">
    <source>
        <dbReference type="ARBA" id="ARBA00022695"/>
    </source>
</evidence>
<dbReference type="FunFam" id="3.90.1800.10:FF:000004">
    <property type="entry name" value="DNA-directed RNA polymerase subunit beta"/>
    <property type="match status" value="1"/>
</dbReference>
<dbReference type="GeneID" id="5895790"/>
<keyword evidence="8" id="KW-0862">Zinc</keyword>
<dbReference type="Pfam" id="PF04560">
    <property type="entry name" value="RNA_pol_Rpb2_7"/>
    <property type="match status" value="1"/>
</dbReference>
<keyword evidence="4 14" id="KW-0808">Transferase</keyword>
<dbReference type="Gene3D" id="3.90.1110.10">
    <property type="entry name" value="RNA polymerase Rpb2, domain 2"/>
    <property type="match status" value="1"/>
</dbReference>
<dbReference type="InterPro" id="IPR037034">
    <property type="entry name" value="RNA_pol_Rpb2_2_sf"/>
</dbReference>
<evidence type="ECO:0000256" key="11">
    <source>
        <dbReference type="ARBA" id="ARBA00025539"/>
    </source>
</evidence>
<feature type="domain" description="RNA polymerase beta subunit protrusion" evidence="18">
    <location>
        <begin position="48"/>
        <end position="425"/>
    </location>
</feature>
<dbReference type="InterPro" id="IPR007120">
    <property type="entry name" value="DNA-dir_RNAP_su2_dom"/>
</dbReference>
<evidence type="ECO:0000256" key="13">
    <source>
        <dbReference type="RuleBase" id="RU000434"/>
    </source>
</evidence>
<evidence type="ECO:0000313" key="21">
    <source>
        <dbReference type="EMBL" id="EDQ84628.1"/>
    </source>
</evidence>
<dbReference type="InterPro" id="IPR007642">
    <property type="entry name" value="RNA_pol_Rpb2_2"/>
</dbReference>
<dbReference type="InterPro" id="IPR014724">
    <property type="entry name" value="RNA_pol_RPB2_OB-fold"/>
</dbReference>
<dbReference type="FunFam" id="2.40.270.10:FF:000011">
    <property type="entry name" value="DNA-directed RNA polymerase subunit beta"/>
    <property type="match status" value="1"/>
</dbReference>
<keyword evidence="10" id="KW-0539">Nucleus</keyword>
<evidence type="ECO:0000256" key="3">
    <source>
        <dbReference type="ARBA" id="ARBA00022478"/>
    </source>
</evidence>
<dbReference type="InterPro" id="IPR007644">
    <property type="entry name" value="RNA_pol_bsu_protrusion"/>
</dbReference>
<keyword evidence="3 14" id="KW-0240">DNA-directed RNA polymerase</keyword>
<dbReference type="KEGG" id="mbr:MONBRDRAFT_12630"/>
<dbReference type="Pfam" id="PF04565">
    <property type="entry name" value="RNA_pol_Rpb2_3"/>
    <property type="match status" value="1"/>
</dbReference>
<comment type="subcellular location">
    <subcellularLocation>
        <location evidence="1">Nucleus</location>
        <location evidence="1">Nucleolus</location>
    </subcellularLocation>
</comment>
<reference evidence="21 22" key="1">
    <citation type="journal article" date="2008" name="Nature">
        <title>The genome of the choanoflagellate Monosiga brevicollis and the origin of metazoans.</title>
        <authorList>
            <consortium name="JGI Sequencing"/>
            <person name="King N."/>
            <person name="Westbrook M.J."/>
            <person name="Young S.L."/>
            <person name="Kuo A."/>
            <person name="Abedin M."/>
            <person name="Chapman J."/>
            <person name="Fairclough S."/>
            <person name="Hellsten U."/>
            <person name="Isogai Y."/>
            <person name="Letunic I."/>
            <person name="Marr M."/>
            <person name="Pincus D."/>
            <person name="Putnam N."/>
            <person name="Rokas A."/>
            <person name="Wright K.J."/>
            <person name="Zuzow R."/>
            <person name="Dirks W."/>
            <person name="Good M."/>
            <person name="Goodstein D."/>
            <person name="Lemons D."/>
            <person name="Li W."/>
            <person name="Lyons J.B."/>
            <person name="Morris A."/>
            <person name="Nichols S."/>
            <person name="Richter D.J."/>
            <person name="Salamov A."/>
            <person name="Bork P."/>
            <person name="Lim W.A."/>
            <person name="Manning G."/>
            <person name="Miller W.T."/>
            <person name="McGinnis W."/>
            <person name="Shapiro H."/>
            <person name="Tjian R."/>
            <person name="Grigoriev I.V."/>
            <person name="Rokhsar D."/>
        </authorList>
    </citation>
    <scope>NUCLEOTIDE SEQUENCE [LARGE SCALE GENOMIC DNA]</scope>
    <source>
        <strain evidence="22">MX1 / ATCC 50154</strain>
    </source>
</reference>
<evidence type="ECO:0000256" key="2">
    <source>
        <dbReference type="ARBA" id="ARBA00006835"/>
    </source>
</evidence>
<dbReference type="InterPro" id="IPR007641">
    <property type="entry name" value="RNA_pol_Rpb2_7"/>
</dbReference>
<dbReference type="InterPro" id="IPR015712">
    <property type="entry name" value="DNA-dir_RNA_pol_su2"/>
</dbReference>
<keyword evidence="22" id="KW-1185">Reference proteome</keyword>
<dbReference type="Proteomes" id="UP000001357">
    <property type="component" value="Unassembled WGS sequence"/>
</dbReference>
<dbReference type="InterPro" id="IPR007121">
    <property type="entry name" value="RNA_pol_bsu_CS"/>
</dbReference>
<dbReference type="Pfam" id="PF00562">
    <property type="entry name" value="RNA_pol_Rpb2_6"/>
    <property type="match status" value="2"/>
</dbReference>
<keyword evidence="6" id="KW-0479">Metal-binding</keyword>
<dbReference type="InParanoid" id="A9VCU6"/>
<evidence type="ECO:0000256" key="4">
    <source>
        <dbReference type="ARBA" id="ARBA00022679"/>
    </source>
</evidence>
<gene>
    <name evidence="21" type="ORF">MONBRDRAFT_12630</name>
</gene>
<proteinExistence type="inferred from homology"/>
<dbReference type="FunFam" id="3.90.1100.10:FF:000008">
    <property type="entry name" value="DNA-directed RNA polymerase subunit beta"/>
    <property type="match status" value="1"/>
</dbReference>
<evidence type="ECO:0000256" key="12">
    <source>
        <dbReference type="ARBA" id="ARBA00047768"/>
    </source>
</evidence>
<dbReference type="Pfam" id="PF06883">
    <property type="entry name" value="RNA_pol_Rpa2_4"/>
    <property type="match status" value="1"/>
</dbReference>
<protein>
    <recommendedName>
        <fullName evidence="14">DNA-directed RNA polymerase subunit beta</fullName>
        <ecNumber evidence="14">2.7.7.6</ecNumber>
    </recommendedName>
</protein>
<evidence type="ECO:0000259" key="17">
    <source>
        <dbReference type="Pfam" id="PF04561"/>
    </source>
</evidence>
<dbReference type="STRING" id="81824.A9VCU6"/>